<dbReference type="GO" id="GO:0016491">
    <property type="term" value="F:oxidoreductase activity"/>
    <property type="evidence" value="ECO:0007669"/>
    <property type="project" value="UniProtKB-KW"/>
</dbReference>
<accession>A0AA36MKZ3</accession>
<evidence type="ECO:0000256" key="4">
    <source>
        <dbReference type="ARBA" id="ARBA00023002"/>
    </source>
</evidence>
<sequence length="918" mass="99906">MALCFCGAHATELCPKCGAQCFCAACAACGAGTGPREARAAHQAQCRRTRREAKNRVQGLVFGSLLLQLCGFCRRLGRFPAWQRFFLWCAAWLMLLELLTSLRFEMWQSGKVGWLLPEKVPEEMLASSFLATRNSATRAPEAQEVLATLPPVRGGDAAKTSTPEAKEVLATSPLPVGNDDAATTSAPIGQQEVLATSPLPVENDEAAMTSTPIVQQEVLATSLLPVRNDDAATNSAPIVQQEVLATSLLPVRSDDAATNSAPIVQQEVLATSLLPVRSDDAATNSAPIVQQDTLAAVAAVDTVAGQDLSQLAWPDVKAVGRCLHPTNKSIDACCDSAVARLHRTAELRPGLLRSPRSADSLRPWWANLAPPVAAWYRQKGADAARGRPWAGTAVLLIGQVRDGMRSHVVENLRRLVFQELGTDYHIFAVLEYTRYGFSWRGKRNYTRDYSHQQVQQLLQQYTGNYTLVEWTEADKKSEKAILFNQSCTNAHWGGYGMAQQYLKLHRAFRLMELHEQKRRQRFALVLKLRPDVTYTTGFGSMVQKRMADALALVNITVPSVCGSIGGGGGDAVLVADRAAATALRATWKLLRGCQVAADACMSARAMHSACVGTTTLGQGEMLKETCGHGWVSAVLRYGLPNSHCGISGMLGMPRNLPELPKARRSILTRQGPRTAFQLQNLPSAGGREKAVRQRSTCRAFLSRPVAREVLEDLLDQAQRAPSGGNTQPWHLYVATGAALGSLQRAALAQLQKGSSAGQEYRTYPSKTEVPEDVHQAYMDRRIRVAQDLWARMGVERSDRAGRARALMENFGFWGAPVGVIVTVDRGADKNAWGHTGMLLQTLALLAVERGLATAMLEAWGNLGSCVYEALGIEQTREAVWCGVALGYPDLGSPFCAVPTQRRPMRQAARFLEEAESKL</sequence>
<reference evidence="6" key="1">
    <citation type="submission" date="2023-08" db="EMBL/GenBank/DDBJ databases">
        <authorList>
            <person name="Chen Y."/>
            <person name="Shah S."/>
            <person name="Dougan E. K."/>
            <person name="Thang M."/>
            <person name="Chan C."/>
        </authorList>
    </citation>
    <scope>NUCLEOTIDE SEQUENCE</scope>
</reference>
<name>A0AA36MKZ3_9DINO</name>
<dbReference type="CDD" id="cd02136">
    <property type="entry name" value="PnbA_NfnB-like"/>
    <property type="match status" value="1"/>
</dbReference>
<dbReference type="SUPFAM" id="SSF55469">
    <property type="entry name" value="FMN-dependent nitroreductase-like"/>
    <property type="match status" value="1"/>
</dbReference>
<dbReference type="AlphaFoldDB" id="A0AA36MKZ3"/>
<dbReference type="PANTHER" id="PTHR23026:SF90">
    <property type="entry name" value="IODOTYROSINE DEIODINASE 1"/>
    <property type="match status" value="1"/>
</dbReference>
<keyword evidence="2" id="KW-0285">Flavoprotein</keyword>
<comment type="similarity">
    <text evidence="1">Belongs to the nitroreductase family.</text>
</comment>
<dbReference type="Gene3D" id="3.40.109.10">
    <property type="entry name" value="NADH Oxidase"/>
    <property type="match status" value="1"/>
</dbReference>
<evidence type="ECO:0000313" key="6">
    <source>
        <dbReference type="EMBL" id="CAJ1371443.1"/>
    </source>
</evidence>
<proteinExistence type="inferred from homology"/>
<dbReference type="InterPro" id="IPR050627">
    <property type="entry name" value="Nitroreductase/BluB"/>
</dbReference>
<evidence type="ECO:0000256" key="1">
    <source>
        <dbReference type="ARBA" id="ARBA00007118"/>
    </source>
</evidence>
<protein>
    <recommendedName>
        <fullName evidence="5">Nitroreductase domain-containing protein</fullName>
    </recommendedName>
</protein>
<comment type="caution">
    <text evidence="6">The sequence shown here is derived from an EMBL/GenBank/DDBJ whole genome shotgun (WGS) entry which is preliminary data.</text>
</comment>
<dbReference type="InterPro" id="IPR000415">
    <property type="entry name" value="Nitroreductase-like"/>
</dbReference>
<evidence type="ECO:0000259" key="5">
    <source>
        <dbReference type="Pfam" id="PF00881"/>
    </source>
</evidence>
<keyword evidence="3" id="KW-0288">FMN</keyword>
<dbReference type="EMBL" id="CAUJNA010000078">
    <property type="protein sequence ID" value="CAJ1371443.1"/>
    <property type="molecule type" value="Genomic_DNA"/>
</dbReference>
<evidence type="ECO:0000256" key="3">
    <source>
        <dbReference type="ARBA" id="ARBA00022643"/>
    </source>
</evidence>
<evidence type="ECO:0000313" key="7">
    <source>
        <dbReference type="Proteomes" id="UP001178507"/>
    </source>
</evidence>
<dbReference type="InterPro" id="IPR029479">
    <property type="entry name" value="Nitroreductase"/>
</dbReference>
<dbReference type="Pfam" id="PF00881">
    <property type="entry name" value="Nitroreductase"/>
    <property type="match status" value="1"/>
</dbReference>
<organism evidence="6 7">
    <name type="scientific">Effrenium voratum</name>
    <dbReference type="NCBI Taxonomy" id="2562239"/>
    <lineage>
        <taxon>Eukaryota</taxon>
        <taxon>Sar</taxon>
        <taxon>Alveolata</taxon>
        <taxon>Dinophyceae</taxon>
        <taxon>Suessiales</taxon>
        <taxon>Symbiodiniaceae</taxon>
        <taxon>Effrenium</taxon>
    </lineage>
</organism>
<gene>
    <name evidence="6" type="ORF">EVOR1521_LOCUS1746</name>
</gene>
<keyword evidence="7" id="KW-1185">Reference proteome</keyword>
<keyword evidence="4" id="KW-0560">Oxidoreductase</keyword>
<dbReference type="PANTHER" id="PTHR23026">
    <property type="entry name" value="NADPH NITROREDUCTASE"/>
    <property type="match status" value="1"/>
</dbReference>
<feature type="domain" description="Nitroreductase" evidence="5">
    <location>
        <begin position="691"/>
        <end position="887"/>
    </location>
</feature>
<dbReference type="Proteomes" id="UP001178507">
    <property type="component" value="Unassembled WGS sequence"/>
</dbReference>
<evidence type="ECO:0000256" key="2">
    <source>
        <dbReference type="ARBA" id="ARBA00022630"/>
    </source>
</evidence>